<reference evidence="13 14" key="2">
    <citation type="journal article" date="2019" name="G3 (Bethesda)">
        <title>Hybrid Assembly of the Genome of the Entomopathogenic Nematode Steinernema carpocapsae Identifies the X-Chromosome.</title>
        <authorList>
            <person name="Serra L."/>
            <person name="Macchietto M."/>
            <person name="Macias-Munoz A."/>
            <person name="McGill C.J."/>
            <person name="Rodriguez I.M."/>
            <person name="Rodriguez B."/>
            <person name="Murad R."/>
            <person name="Mortazavi A."/>
        </authorList>
    </citation>
    <scope>NUCLEOTIDE SEQUENCE [LARGE SCALE GENOMIC DNA]</scope>
    <source>
        <strain evidence="13 14">ALL</strain>
    </source>
</reference>
<dbReference type="InterPro" id="IPR038377">
    <property type="entry name" value="Na/Glc_symporter_sf"/>
</dbReference>
<feature type="transmembrane region" description="Helical" evidence="12">
    <location>
        <begin position="200"/>
        <end position="221"/>
    </location>
</feature>
<evidence type="ECO:0000256" key="10">
    <source>
        <dbReference type="ARBA" id="ARBA00023201"/>
    </source>
</evidence>
<evidence type="ECO:0000256" key="11">
    <source>
        <dbReference type="RuleBase" id="RU362091"/>
    </source>
</evidence>
<evidence type="ECO:0000256" key="2">
    <source>
        <dbReference type="ARBA" id="ARBA00006434"/>
    </source>
</evidence>
<keyword evidence="14" id="KW-1185">Reference proteome</keyword>
<evidence type="ECO:0000256" key="12">
    <source>
        <dbReference type="SAM" id="Phobius"/>
    </source>
</evidence>
<keyword evidence="3" id="KW-0813">Transport</keyword>
<sequence>MESGRLESLNRFDPNPAQHLSVWVILTGGTTLWLSMYGLNQMAIQRYCSLPSVADARKVVYLTCAMFFVVGTMTCFVGVVCLAYFYNCNPIETGVIGDPDQLVVLLAVEVLADWPGFSGLFLACIFAMTLSTLSSGFNSIGAVVYTDFIEPSKIGKSMGSDAAMKINKLVASLSLLGTIIGPVLGLFFLGVFFRNVSTKATTYSFISAMVMSFALWGVGVVEDPYEKYHMPTNSSEESCHGLEFIEPEIPDYDMHYGNPNTSFLGRISPYFITFIGLMQCVLGAVLLTTQFPAGPEKYSTGRRHSLTYQGRERRVN</sequence>
<dbReference type="GO" id="GO:0005886">
    <property type="term" value="C:plasma membrane"/>
    <property type="evidence" value="ECO:0007669"/>
    <property type="project" value="UniProtKB-SubCell"/>
</dbReference>
<evidence type="ECO:0000256" key="8">
    <source>
        <dbReference type="ARBA" id="ARBA00023065"/>
    </source>
</evidence>
<accession>A0A4U5PIY5</accession>
<feature type="transmembrane region" description="Helical" evidence="12">
    <location>
        <begin position="20"/>
        <end position="39"/>
    </location>
</feature>
<dbReference type="GO" id="GO:0015293">
    <property type="term" value="F:symporter activity"/>
    <property type="evidence" value="ECO:0007669"/>
    <property type="project" value="TreeGrafter"/>
</dbReference>
<name>A0A4U5PIY5_STECR</name>
<reference evidence="13 14" key="1">
    <citation type="journal article" date="2015" name="Genome Biol.">
        <title>Comparative genomics of Steinernema reveals deeply conserved gene regulatory networks.</title>
        <authorList>
            <person name="Dillman A.R."/>
            <person name="Macchietto M."/>
            <person name="Porter C.F."/>
            <person name="Rogers A."/>
            <person name="Williams B."/>
            <person name="Antoshechkin I."/>
            <person name="Lee M.M."/>
            <person name="Goodwin Z."/>
            <person name="Lu X."/>
            <person name="Lewis E.E."/>
            <person name="Goodrich-Blair H."/>
            <person name="Stock S.P."/>
            <person name="Adams B.J."/>
            <person name="Sternberg P.W."/>
            <person name="Mortazavi A."/>
        </authorList>
    </citation>
    <scope>NUCLEOTIDE SEQUENCE [LARGE SCALE GENOMIC DNA]</scope>
    <source>
        <strain evidence="13 14">ALL</strain>
    </source>
</reference>
<keyword evidence="9 12" id="KW-0472">Membrane</keyword>
<keyword evidence="10" id="KW-0739">Sodium transport</keyword>
<evidence type="ECO:0000256" key="3">
    <source>
        <dbReference type="ARBA" id="ARBA00022448"/>
    </source>
</evidence>
<keyword evidence="6 12" id="KW-1133">Transmembrane helix</keyword>
<evidence type="ECO:0000256" key="9">
    <source>
        <dbReference type="ARBA" id="ARBA00023136"/>
    </source>
</evidence>
<dbReference type="PANTHER" id="PTHR42985">
    <property type="entry name" value="SODIUM-COUPLED MONOCARBOXYLATE TRANSPORTER"/>
    <property type="match status" value="1"/>
</dbReference>
<keyword evidence="8" id="KW-0406">Ion transport</keyword>
<comment type="caution">
    <text evidence="13">The sequence shown here is derived from an EMBL/GenBank/DDBJ whole genome shotgun (WGS) entry which is preliminary data.</text>
</comment>
<feature type="transmembrane region" description="Helical" evidence="12">
    <location>
        <begin position="169"/>
        <end position="194"/>
    </location>
</feature>
<evidence type="ECO:0000313" key="14">
    <source>
        <dbReference type="Proteomes" id="UP000298663"/>
    </source>
</evidence>
<evidence type="ECO:0008006" key="15">
    <source>
        <dbReference type="Google" id="ProtNLM"/>
    </source>
</evidence>
<evidence type="ECO:0000256" key="7">
    <source>
        <dbReference type="ARBA" id="ARBA00023053"/>
    </source>
</evidence>
<keyword evidence="7" id="KW-0915">Sodium</keyword>
<evidence type="ECO:0000313" key="13">
    <source>
        <dbReference type="EMBL" id="TKR96443.1"/>
    </source>
</evidence>
<dbReference type="PANTHER" id="PTHR42985:SF40">
    <property type="entry name" value="LD47995P-RELATED"/>
    <property type="match status" value="1"/>
</dbReference>
<dbReference type="PROSITE" id="PS50283">
    <property type="entry name" value="NA_SOLUT_SYMP_3"/>
    <property type="match status" value="1"/>
</dbReference>
<dbReference type="Gene3D" id="1.20.1730.10">
    <property type="entry name" value="Sodium/glucose cotransporter"/>
    <property type="match status" value="1"/>
</dbReference>
<feature type="transmembrane region" description="Helical" evidence="12">
    <location>
        <begin position="120"/>
        <end position="148"/>
    </location>
</feature>
<evidence type="ECO:0000256" key="6">
    <source>
        <dbReference type="ARBA" id="ARBA00022989"/>
    </source>
</evidence>
<dbReference type="InterPro" id="IPR001734">
    <property type="entry name" value="Na/solute_symporter"/>
</dbReference>
<evidence type="ECO:0000256" key="1">
    <source>
        <dbReference type="ARBA" id="ARBA00004651"/>
    </source>
</evidence>
<evidence type="ECO:0000256" key="5">
    <source>
        <dbReference type="ARBA" id="ARBA00022692"/>
    </source>
</evidence>
<dbReference type="InterPro" id="IPR051163">
    <property type="entry name" value="Sodium:Solute_Symporter_SSF"/>
</dbReference>
<dbReference type="AlphaFoldDB" id="A0A4U5PIY5"/>
<organism evidence="13 14">
    <name type="scientific">Steinernema carpocapsae</name>
    <name type="common">Entomopathogenic nematode</name>
    <dbReference type="NCBI Taxonomy" id="34508"/>
    <lineage>
        <taxon>Eukaryota</taxon>
        <taxon>Metazoa</taxon>
        <taxon>Ecdysozoa</taxon>
        <taxon>Nematoda</taxon>
        <taxon>Chromadorea</taxon>
        <taxon>Rhabditida</taxon>
        <taxon>Tylenchina</taxon>
        <taxon>Panagrolaimomorpha</taxon>
        <taxon>Strongyloidoidea</taxon>
        <taxon>Steinernematidae</taxon>
        <taxon>Steinernema</taxon>
    </lineage>
</organism>
<proteinExistence type="inferred from homology"/>
<comment type="subcellular location">
    <subcellularLocation>
        <location evidence="1">Cell membrane</location>
        <topology evidence="1">Multi-pass membrane protein</topology>
    </subcellularLocation>
</comment>
<dbReference type="Proteomes" id="UP000298663">
    <property type="component" value="Unassembled WGS sequence"/>
</dbReference>
<keyword evidence="5 12" id="KW-0812">Transmembrane</keyword>
<feature type="transmembrane region" description="Helical" evidence="12">
    <location>
        <begin position="59"/>
        <end position="86"/>
    </location>
</feature>
<dbReference type="STRING" id="34508.A0A4U5PIY5"/>
<dbReference type="OrthoDB" id="6132759at2759"/>
<evidence type="ECO:0000256" key="4">
    <source>
        <dbReference type="ARBA" id="ARBA00022475"/>
    </source>
</evidence>
<dbReference type="GO" id="GO:0006814">
    <property type="term" value="P:sodium ion transport"/>
    <property type="evidence" value="ECO:0007669"/>
    <property type="project" value="UniProtKB-KW"/>
</dbReference>
<feature type="transmembrane region" description="Helical" evidence="12">
    <location>
        <begin position="270"/>
        <end position="291"/>
    </location>
</feature>
<comment type="similarity">
    <text evidence="2 11">Belongs to the sodium:solute symporter (SSF) (TC 2.A.21) family.</text>
</comment>
<protein>
    <recommendedName>
        <fullName evidence="15">Sodium/solute symporter</fullName>
    </recommendedName>
</protein>
<gene>
    <name evidence="13" type="ORF">L596_010458</name>
</gene>
<dbReference type="Pfam" id="PF00474">
    <property type="entry name" value="SSF"/>
    <property type="match status" value="1"/>
</dbReference>
<keyword evidence="4" id="KW-1003">Cell membrane</keyword>
<dbReference type="EMBL" id="AZBU02000002">
    <property type="protein sequence ID" value="TKR96443.1"/>
    <property type="molecule type" value="Genomic_DNA"/>
</dbReference>